<dbReference type="EC" id="4.2.1.51" evidence="7"/>
<dbReference type="GO" id="GO:0004106">
    <property type="term" value="F:chorismate mutase activity"/>
    <property type="evidence" value="ECO:0007669"/>
    <property type="project" value="UniProtKB-EC"/>
</dbReference>
<dbReference type="PANTHER" id="PTHR21022:SF19">
    <property type="entry name" value="PREPHENATE DEHYDRATASE-RELATED"/>
    <property type="match status" value="1"/>
</dbReference>
<evidence type="ECO:0000256" key="2">
    <source>
        <dbReference type="ARBA" id="ARBA00002364"/>
    </source>
</evidence>
<dbReference type="Proteomes" id="UP000280296">
    <property type="component" value="Unassembled WGS sequence"/>
</dbReference>
<evidence type="ECO:0000259" key="24">
    <source>
        <dbReference type="PROSITE" id="PS51671"/>
    </source>
</evidence>
<dbReference type="InterPro" id="IPR001086">
    <property type="entry name" value="Preph_deHydtase"/>
</dbReference>
<evidence type="ECO:0000256" key="7">
    <source>
        <dbReference type="ARBA" id="ARBA00013147"/>
    </source>
</evidence>
<evidence type="ECO:0000256" key="10">
    <source>
        <dbReference type="ARBA" id="ARBA00022605"/>
    </source>
</evidence>
<dbReference type="InterPro" id="IPR002701">
    <property type="entry name" value="CM_II_prokaryot"/>
</dbReference>
<dbReference type="GO" id="GO:0004664">
    <property type="term" value="F:prephenate dehydratase activity"/>
    <property type="evidence" value="ECO:0007669"/>
    <property type="project" value="UniProtKB-EC"/>
</dbReference>
<reference evidence="25 26" key="2">
    <citation type="submission" date="2019-01" db="EMBL/GenBank/DDBJ databases">
        <title>Tautonia sociabilis, a novel thermotolerant planctomycete of Isosphaeraceae family, isolated from a 4000 m deep subterranean habitat.</title>
        <authorList>
            <person name="Kovaleva O.L."/>
            <person name="Elcheninov A.G."/>
            <person name="Van Heerden E."/>
            <person name="Toshchakov S.V."/>
            <person name="Novikov A."/>
            <person name="Bonch-Osmolovskaya E.A."/>
            <person name="Kublanov I.V."/>
        </authorList>
    </citation>
    <scope>NUCLEOTIDE SEQUENCE [LARGE SCALE GENOMIC DNA]</scope>
    <source>
        <strain evidence="25 26">GM2012</strain>
    </source>
</reference>
<feature type="domain" description="Chorismate mutase" evidence="22">
    <location>
        <begin position="26"/>
        <end position="116"/>
    </location>
</feature>
<feature type="compositionally biased region" description="Basic and acidic residues" evidence="21">
    <location>
        <begin position="15"/>
        <end position="28"/>
    </location>
</feature>
<dbReference type="NCBIfam" id="NF008865">
    <property type="entry name" value="PRK11898.1"/>
    <property type="match status" value="1"/>
</dbReference>
<keyword evidence="10" id="KW-0028">Amino-acid biosynthesis</keyword>
<keyword evidence="12" id="KW-0584">Phenylalanine biosynthesis</keyword>
<keyword evidence="9" id="KW-0963">Cytoplasm</keyword>
<dbReference type="PANTHER" id="PTHR21022">
    <property type="entry name" value="PREPHENATE DEHYDRATASE P PROTEIN"/>
    <property type="match status" value="1"/>
</dbReference>
<evidence type="ECO:0000259" key="23">
    <source>
        <dbReference type="PROSITE" id="PS51171"/>
    </source>
</evidence>
<feature type="coiled-coil region" evidence="20">
    <location>
        <begin position="32"/>
        <end position="59"/>
    </location>
</feature>
<dbReference type="AlphaFoldDB" id="A0A432MPR7"/>
<evidence type="ECO:0000256" key="16">
    <source>
        <dbReference type="ARBA" id="ARBA00031175"/>
    </source>
</evidence>
<dbReference type="Pfam" id="PF01817">
    <property type="entry name" value="CM_2"/>
    <property type="match status" value="1"/>
</dbReference>
<keyword evidence="15" id="KW-0511">Multifunctional enzyme</keyword>
<evidence type="ECO:0000256" key="9">
    <source>
        <dbReference type="ARBA" id="ARBA00022490"/>
    </source>
</evidence>
<dbReference type="PIRSF" id="PIRSF001500">
    <property type="entry name" value="Chor_mut_pdt_Ppr"/>
    <property type="match status" value="1"/>
</dbReference>
<dbReference type="SUPFAM" id="SSF55021">
    <property type="entry name" value="ACT-like"/>
    <property type="match status" value="1"/>
</dbReference>
<dbReference type="PROSITE" id="PS51168">
    <property type="entry name" value="CHORISMATE_MUT_2"/>
    <property type="match status" value="1"/>
</dbReference>
<evidence type="ECO:0000256" key="5">
    <source>
        <dbReference type="ARBA" id="ARBA00004817"/>
    </source>
</evidence>
<dbReference type="PROSITE" id="PS51171">
    <property type="entry name" value="PREPHENATE_DEHYDR_3"/>
    <property type="match status" value="1"/>
</dbReference>
<dbReference type="Gene3D" id="1.20.59.10">
    <property type="entry name" value="Chorismate mutase"/>
    <property type="match status" value="1"/>
</dbReference>
<evidence type="ECO:0000256" key="20">
    <source>
        <dbReference type="SAM" id="Coils"/>
    </source>
</evidence>
<evidence type="ECO:0000256" key="14">
    <source>
        <dbReference type="ARBA" id="ARBA00023239"/>
    </source>
</evidence>
<evidence type="ECO:0000256" key="13">
    <source>
        <dbReference type="ARBA" id="ARBA00023235"/>
    </source>
</evidence>
<dbReference type="InterPro" id="IPR045865">
    <property type="entry name" value="ACT-like_dom_sf"/>
</dbReference>
<dbReference type="SUPFAM" id="SSF48600">
    <property type="entry name" value="Chorismate mutase II"/>
    <property type="match status" value="1"/>
</dbReference>
<keyword evidence="13" id="KW-0413">Isomerase</keyword>
<accession>A0A432MPR7</accession>
<comment type="pathway">
    <text evidence="5">Metabolic intermediate biosynthesis; prephenate biosynthesis; prephenate from chorismate: step 1/1.</text>
</comment>
<gene>
    <name evidence="25" type="primary">pheA</name>
    <name evidence="25" type="ORF">TsocGM_04330</name>
</gene>
<keyword evidence="14 25" id="KW-0456">Lyase</keyword>
<comment type="function">
    <text evidence="2">Catalyzes the Claisen rearrangement of chorismate to prephenate and the decarboxylation/dehydration of prephenate to phenylpyruvate.</text>
</comment>
<dbReference type="EC" id="5.4.99.5" evidence="6"/>
<evidence type="ECO:0000256" key="3">
    <source>
        <dbReference type="ARBA" id="ARBA00004496"/>
    </source>
</evidence>
<dbReference type="Pfam" id="PF00800">
    <property type="entry name" value="PDT"/>
    <property type="match status" value="1"/>
</dbReference>
<keyword evidence="20" id="KW-0175">Coiled coil</keyword>
<evidence type="ECO:0000313" key="25">
    <source>
        <dbReference type="EMBL" id="RUL89086.1"/>
    </source>
</evidence>
<evidence type="ECO:0000256" key="4">
    <source>
        <dbReference type="ARBA" id="ARBA00004741"/>
    </source>
</evidence>
<evidence type="ECO:0000256" key="19">
    <source>
        <dbReference type="PIRSR" id="PIRSR001500-2"/>
    </source>
</evidence>
<dbReference type="GO" id="GO:0009094">
    <property type="term" value="P:L-phenylalanine biosynthetic process"/>
    <property type="evidence" value="ECO:0007669"/>
    <property type="project" value="UniProtKB-UniPathway"/>
</dbReference>
<organism evidence="25 26">
    <name type="scientific">Tautonia sociabilis</name>
    <dbReference type="NCBI Taxonomy" id="2080755"/>
    <lineage>
        <taxon>Bacteria</taxon>
        <taxon>Pseudomonadati</taxon>
        <taxon>Planctomycetota</taxon>
        <taxon>Planctomycetia</taxon>
        <taxon>Isosphaerales</taxon>
        <taxon>Isosphaeraceae</taxon>
        <taxon>Tautonia</taxon>
    </lineage>
</organism>
<dbReference type="GO" id="GO:0046417">
    <property type="term" value="P:chorismate metabolic process"/>
    <property type="evidence" value="ECO:0007669"/>
    <property type="project" value="InterPro"/>
</dbReference>
<evidence type="ECO:0000256" key="15">
    <source>
        <dbReference type="ARBA" id="ARBA00023268"/>
    </source>
</evidence>
<evidence type="ECO:0000256" key="6">
    <source>
        <dbReference type="ARBA" id="ARBA00012404"/>
    </source>
</evidence>
<dbReference type="Pfam" id="PF01842">
    <property type="entry name" value="ACT"/>
    <property type="match status" value="1"/>
</dbReference>
<feature type="domain" description="Prephenate dehydratase" evidence="23">
    <location>
        <begin position="116"/>
        <end position="291"/>
    </location>
</feature>
<dbReference type="RefSeq" id="WP_126724080.1">
    <property type="nucleotide sequence ID" value="NZ_RYZH01000005.1"/>
</dbReference>
<evidence type="ECO:0000256" key="21">
    <source>
        <dbReference type="SAM" id="MobiDB-lite"/>
    </source>
</evidence>
<dbReference type="SUPFAM" id="SSF53850">
    <property type="entry name" value="Periplasmic binding protein-like II"/>
    <property type="match status" value="1"/>
</dbReference>
<reference evidence="25 26" key="1">
    <citation type="submission" date="2018-12" db="EMBL/GenBank/DDBJ databases">
        <authorList>
            <person name="Toschakov S.V."/>
        </authorList>
    </citation>
    <scope>NUCLEOTIDE SEQUENCE [LARGE SCALE GENOMIC DNA]</scope>
    <source>
        <strain evidence="25 26">GM2012</strain>
    </source>
</reference>
<dbReference type="InterPro" id="IPR002912">
    <property type="entry name" value="ACT_dom"/>
</dbReference>
<protein>
    <recommendedName>
        <fullName evidence="8">Bifunctional chorismate mutase/prephenate dehydratase</fullName>
        <ecNumber evidence="7">4.2.1.51</ecNumber>
        <ecNumber evidence="6">5.4.99.5</ecNumber>
    </recommendedName>
    <alternativeName>
        <fullName evidence="17">Chorismate mutase-prephenate dehydratase</fullName>
    </alternativeName>
    <alternativeName>
        <fullName evidence="16">p-protein</fullName>
    </alternativeName>
</protein>
<evidence type="ECO:0000256" key="1">
    <source>
        <dbReference type="ARBA" id="ARBA00000824"/>
    </source>
</evidence>
<dbReference type="InterPro" id="IPR036979">
    <property type="entry name" value="CM_dom_sf"/>
</dbReference>
<dbReference type="PROSITE" id="PS51671">
    <property type="entry name" value="ACT"/>
    <property type="match status" value="1"/>
</dbReference>
<evidence type="ECO:0000256" key="17">
    <source>
        <dbReference type="ARBA" id="ARBA00031520"/>
    </source>
</evidence>
<dbReference type="FunFam" id="3.40.190.10:FF:000034">
    <property type="entry name" value="Chorismate mutase/prephenate dehydratase"/>
    <property type="match status" value="1"/>
</dbReference>
<dbReference type="UniPathway" id="UPA00120">
    <property type="reaction ID" value="UER00203"/>
</dbReference>
<dbReference type="EMBL" id="RYZH01000005">
    <property type="protein sequence ID" value="RUL89086.1"/>
    <property type="molecule type" value="Genomic_DNA"/>
</dbReference>
<dbReference type="OrthoDB" id="9802281at2"/>
<sequence length="392" mass="42984">MPTKPPGAPSPDASASDRRGRGRADSKRAPTLASLRAEIDRIDKELVALLNRRAEIAAQIGQVKERDGLEVWSPAREEEVIRKALAQSRGPLPAQTVRLIFRELMSGSRSLQRSLRVACLGPKYSYSHLASIAKFGNAVEHVPVGSIAAVFEEVNRRHVQFGLVPLENSTDGRISDTLEMFARHSGLKIRAEVKLRIHHCLLGKSPWADVRRVYSKAQALSQCRHWLSKNLPQAALVEVVSTAHAAEIAQREQFSAAIASRTAGEAYGLDILAENIEDQLYNVTRFAVIAEQSEAPTGRDKTTLLLRISNQAGALSKVLAPFEKAGLNLTMIESFPASAENLPGRDPSYLFFLDVEGHADDPAVSKTLDAVRKRCERLEVLGSYPRGDCVES</sequence>
<name>A0A432MPR7_9BACT</name>
<evidence type="ECO:0000256" key="11">
    <source>
        <dbReference type="ARBA" id="ARBA00023141"/>
    </source>
</evidence>
<dbReference type="CDD" id="cd13630">
    <property type="entry name" value="PBP2_PDT_1"/>
    <property type="match status" value="1"/>
</dbReference>
<feature type="region of interest" description="Disordered" evidence="21">
    <location>
        <begin position="1"/>
        <end position="29"/>
    </location>
</feature>
<dbReference type="CDD" id="cd04905">
    <property type="entry name" value="ACT_CM-PDT"/>
    <property type="match status" value="1"/>
</dbReference>
<evidence type="ECO:0000256" key="18">
    <source>
        <dbReference type="ARBA" id="ARBA00047848"/>
    </source>
</evidence>
<comment type="pathway">
    <text evidence="4">Amino-acid biosynthesis; L-phenylalanine biosynthesis; phenylpyruvate from prephenate: step 1/1.</text>
</comment>
<evidence type="ECO:0000256" key="8">
    <source>
        <dbReference type="ARBA" id="ARBA00014401"/>
    </source>
</evidence>
<evidence type="ECO:0000313" key="26">
    <source>
        <dbReference type="Proteomes" id="UP000280296"/>
    </source>
</evidence>
<keyword evidence="26" id="KW-1185">Reference proteome</keyword>
<proteinExistence type="predicted"/>
<dbReference type="UniPathway" id="UPA00121">
    <property type="reaction ID" value="UER00345"/>
</dbReference>
<dbReference type="SMART" id="SM00830">
    <property type="entry name" value="CM_2"/>
    <property type="match status" value="1"/>
</dbReference>
<dbReference type="Gene3D" id="3.40.190.10">
    <property type="entry name" value="Periplasmic binding protein-like II"/>
    <property type="match status" value="2"/>
</dbReference>
<dbReference type="InterPro" id="IPR008242">
    <property type="entry name" value="Chor_mutase/pphenate_deHydtase"/>
</dbReference>
<dbReference type="InterPro" id="IPR036263">
    <property type="entry name" value="Chorismate_II_sf"/>
</dbReference>
<comment type="subcellular location">
    <subcellularLocation>
        <location evidence="3">Cytoplasm</location>
    </subcellularLocation>
</comment>
<evidence type="ECO:0000259" key="22">
    <source>
        <dbReference type="PROSITE" id="PS51168"/>
    </source>
</evidence>
<dbReference type="GO" id="GO:0005737">
    <property type="term" value="C:cytoplasm"/>
    <property type="evidence" value="ECO:0007669"/>
    <property type="project" value="UniProtKB-SubCell"/>
</dbReference>
<comment type="caution">
    <text evidence="25">The sequence shown here is derived from an EMBL/GenBank/DDBJ whole genome shotgun (WGS) entry which is preliminary data.</text>
</comment>
<feature type="site" description="Essential for prephenate dehydratase activity" evidence="19">
    <location>
        <position position="284"/>
    </location>
</feature>
<keyword evidence="11" id="KW-0057">Aromatic amino acid biosynthesis</keyword>
<evidence type="ECO:0000256" key="12">
    <source>
        <dbReference type="ARBA" id="ARBA00023222"/>
    </source>
</evidence>
<dbReference type="Gene3D" id="3.30.70.260">
    <property type="match status" value="1"/>
</dbReference>
<feature type="domain" description="ACT" evidence="24">
    <location>
        <begin position="303"/>
        <end position="385"/>
    </location>
</feature>
<comment type="catalytic activity">
    <reaction evidence="1">
        <text>chorismate = prephenate</text>
        <dbReference type="Rhea" id="RHEA:13897"/>
        <dbReference type="ChEBI" id="CHEBI:29748"/>
        <dbReference type="ChEBI" id="CHEBI:29934"/>
        <dbReference type="EC" id="5.4.99.5"/>
    </reaction>
</comment>
<comment type="catalytic activity">
    <reaction evidence="18">
        <text>prephenate + H(+) = 3-phenylpyruvate + CO2 + H2O</text>
        <dbReference type="Rhea" id="RHEA:21648"/>
        <dbReference type="ChEBI" id="CHEBI:15377"/>
        <dbReference type="ChEBI" id="CHEBI:15378"/>
        <dbReference type="ChEBI" id="CHEBI:16526"/>
        <dbReference type="ChEBI" id="CHEBI:18005"/>
        <dbReference type="ChEBI" id="CHEBI:29934"/>
        <dbReference type="EC" id="4.2.1.51"/>
    </reaction>
</comment>